<sequence>MDKFTRGQYLVFRGETGARWNNGSVYIYLGNGVITDKNGDIKKPTWPNFIEDNFTVYQPVTYCTDFLQNC</sequence>
<organism evidence="1 2">
    <name type="scientific">Mucilaginibacter xinganensis</name>
    <dbReference type="NCBI Taxonomy" id="1234841"/>
    <lineage>
        <taxon>Bacteria</taxon>
        <taxon>Pseudomonadati</taxon>
        <taxon>Bacteroidota</taxon>
        <taxon>Sphingobacteriia</taxon>
        <taxon>Sphingobacteriales</taxon>
        <taxon>Sphingobacteriaceae</taxon>
        <taxon>Mucilaginibacter</taxon>
    </lineage>
</organism>
<evidence type="ECO:0000313" key="2">
    <source>
        <dbReference type="Proteomes" id="UP000215002"/>
    </source>
</evidence>
<dbReference type="AlphaFoldDB" id="A0A223NXH1"/>
<accession>A0A223NXH1</accession>
<gene>
    <name evidence="1" type="ORF">MuYL_2507</name>
</gene>
<proteinExistence type="predicted"/>
<reference evidence="1 2" key="1">
    <citation type="submission" date="2017-08" db="EMBL/GenBank/DDBJ databases">
        <title>Complete genome sequence of Mucilaginibacter sp. strain BJC16-A31.</title>
        <authorList>
            <consortium name="Henan University of Science and Technology"/>
            <person name="You X."/>
        </authorList>
    </citation>
    <scope>NUCLEOTIDE SEQUENCE [LARGE SCALE GENOMIC DNA]</scope>
    <source>
        <strain evidence="1 2">BJC16-A31</strain>
    </source>
</reference>
<dbReference type="KEGG" id="muc:MuYL_2507"/>
<protein>
    <submittedName>
        <fullName evidence="1">Uncharacterized protein</fullName>
    </submittedName>
</protein>
<name>A0A223NXH1_9SPHI</name>
<evidence type="ECO:0000313" key="1">
    <source>
        <dbReference type="EMBL" id="ASU34394.1"/>
    </source>
</evidence>
<dbReference type="RefSeq" id="WP_094570751.1">
    <property type="nucleotide sequence ID" value="NZ_CP022743.1"/>
</dbReference>
<dbReference type="Proteomes" id="UP000215002">
    <property type="component" value="Chromosome"/>
</dbReference>
<keyword evidence="2" id="KW-1185">Reference proteome</keyword>
<dbReference type="EMBL" id="CP022743">
    <property type="protein sequence ID" value="ASU34394.1"/>
    <property type="molecule type" value="Genomic_DNA"/>
</dbReference>